<name>A0ACC2HGH5_DALPE</name>
<accession>A0ACC2HGH5</accession>
<dbReference type="EMBL" id="CM055729">
    <property type="protein sequence ID" value="KAJ8015084.1"/>
    <property type="molecule type" value="Genomic_DNA"/>
</dbReference>
<keyword evidence="2" id="KW-1185">Reference proteome</keyword>
<organism evidence="1 2">
    <name type="scientific">Dallia pectoralis</name>
    <name type="common">Alaska blackfish</name>
    <dbReference type="NCBI Taxonomy" id="75939"/>
    <lineage>
        <taxon>Eukaryota</taxon>
        <taxon>Metazoa</taxon>
        <taxon>Chordata</taxon>
        <taxon>Craniata</taxon>
        <taxon>Vertebrata</taxon>
        <taxon>Euteleostomi</taxon>
        <taxon>Actinopterygii</taxon>
        <taxon>Neopterygii</taxon>
        <taxon>Teleostei</taxon>
        <taxon>Protacanthopterygii</taxon>
        <taxon>Esociformes</taxon>
        <taxon>Umbridae</taxon>
        <taxon>Dallia</taxon>
    </lineage>
</organism>
<evidence type="ECO:0000313" key="2">
    <source>
        <dbReference type="Proteomes" id="UP001157502"/>
    </source>
</evidence>
<evidence type="ECO:0000313" key="1">
    <source>
        <dbReference type="EMBL" id="KAJ8015084.1"/>
    </source>
</evidence>
<sequence>MSPHAKSNLFEDGYFSMSKVVPLDTTSTSSYQPACISVYLLHLTPPPPHPTSLPVSLFHLTPPPPHPTILRQLISPPLPPLVCLHQHPCLVIPVMGNSPAYYFHHLIITCIE</sequence>
<proteinExistence type="predicted"/>
<reference evidence="1" key="1">
    <citation type="submission" date="2021-05" db="EMBL/GenBank/DDBJ databases">
        <authorList>
            <person name="Pan Q."/>
            <person name="Jouanno E."/>
            <person name="Zahm M."/>
            <person name="Klopp C."/>
            <person name="Cabau C."/>
            <person name="Louis A."/>
            <person name="Berthelot C."/>
            <person name="Parey E."/>
            <person name="Roest Crollius H."/>
            <person name="Montfort J."/>
            <person name="Robinson-Rechavi M."/>
            <person name="Bouchez O."/>
            <person name="Lampietro C."/>
            <person name="Lopez Roques C."/>
            <person name="Donnadieu C."/>
            <person name="Postlethwait J."/>
            <person name="Bobe J."/>
            <person name="Dillon D."/>
            <person name="Chandos A."/>
            <person name="von Hippel F."/>
            <person name="Guiguen Y."/>
        </authorList>
    </citation>
    <scope>NUCLEOTIDE SEQUENCE</scope>
    <source>
        <strain evidence="1">YG-Jan2019</strain>
    </source>
</reference>
<gene>
    <name evidence="1" type="ORF">DPEC_G00022460</name>
</gene>
<dbReference type="Proteomes" id="UP001157502">
    <property type="component" value="Chromosome 2"/>
</dbReference>
<comment type="caution">
    <text evidence="1">The sequence shown here is derived from an EMBL/GenBank/DDBJ whole genome shotgun (WGS) entry which is preliminary data.</text>
</comment>
<protein>
    <submittedName>
        <fullName evidence="1">Uncharacterized protein</fullName>
    </submittedName>
</protein>